<accession>A0A0B6ZR74</accession>
<gene>
    <name evidence="2" type="primary">ORF73372</name>
</gene>
<sequence length="74" mass="8415">MLVCVQTVEDVVESVYKRVCNVRHVDLCAMYCGEVKLESLLLCLVFLAYTMPLIPYSRRYSVTDYMLSKPCGVG</sequence>
<evidence type="ECO:0000256" key="1">
    <source>
        <dbReference type="SAM" id="Phobius"/>
    </source>
</evidence>
<dbReference type="EMBL" id="HACG01023375">
    <property type="protein sequence ID" value="CEK70240.1"/>
    <property type="molecule type" value="Transcribed_RNA"/>
</dbReference>
<keyword evidence="1" id="KW-1133">Transmembrane helix</keyword>
<evidence type="ECO:0000313" key="2">
    <source>
        <dbReference type="EMBL" id="CEK70240.1"/>
    </source>
</evidence>
<reference evidence="2" key="1">
    <citation type="submission" date="2014-12" db="EMBL/GenBank/DDBJ databases">
        <title>Insight into the proteome of Arion vulgaris.</title>
        <authorList>
            <person name="Aradska J."/>
            <person name="Bulat T."/>
            <person name="Smidak R."/>
            <person name="Sarate P."/>
            <person name="Gangsoo J."/>
            <person name="Sialana F."/>
            <person name="Bilban M."/>
            <person name="Lubec G."/>
        </authorList>
    </citation>
    <scope>NUCLEOTIDE SEQUENCE</scope>
    <source>
        <tissue evidence="2">Skin</tissue>
    </source>
</reference>
<organism evidence="2">
    <name type="scientific">Arion vulgaris</name>
    <dbReference type="NCBI Taxonomy" id="1028688"/>
    <lineage>
        <taxon>Eukaryota</taxon>
        <taxon>Metazoa</taxon>
        <taxon>Spiralia</taxon>
        <taxon>Lophotrochozoa</taxon>
        <taxon>Mollusca</taxon>
        <taxon>Gastropoda</taxon>
        <taxon>Heterobranchia</taxon>
        <taxon>Euthyneura</taxon>
        <taxon>Panpulmonata</taxon>
        <taxon>Eupulmonata</taxon>
        <taxon>Stylommatophora</taxon>
        <taxon>Helicina</taxon>
        <taxon>Arionoidea</taxon>
        <taxon>Arionidae</taxon>
        <taxon>Arion</taxon>
    </lineage>
</organism>
<keyword evidence="1" id="KW-0472">Membrane</keyword>
<protein>
    <submittedName>
        <fullName evidence="2">Uncharacterized protein</fullName>
    </submittedName>
</protein>
<name>A0A0B6ZR74_9EUPU</name>
<proteinExistence type="predicted"/>
<feature type="non-terminal residue" evidence="2">
    <location>
        <position position="74"/>
    </location>
</feature>
<feature type="transmembrane region" description="Helical" evidence="1">
    <location>
        <begin position="39"/>
        <end position="56"/>
    </location>
</feature>
<keyword evidence="1" id="KW-0812">Transmembrane</keyword>
<dbReference type="AlphaFoldDB" id="A0A0B6ZR74"/>